<keyword evidence="2 7" id="KW-0813">Transport</keyword>
<dbReference type="Gene3D" id="1.10.3720.10">
    <property type="entry name" value="MetI-like"/>
    <property type="match status" value="1"/>
</dbReference>
<feature type="transmembrane region" description="Helical" evidence="7">
    <location>
        <begin position="64"/>
        <end position="92"/>
    </location>
</feature>
<evidence type="ECO:0000313" key="10">
    <source>
        <dbReference type="Proteomes" id="UP000184386"/>
    </source>
</evidence>
<dbReference type="AlphaFoldDB" id="A0A1M6TD84"/>
<gene>
    <name evidence="9" type="ORF">SAMN02745136_02754</name>
</gene>
<reference evidence="9 10" key="1">
    <citation type="submission" date="2016-11" db="EMBL/GenBank/DDBJ databases">
        <authorList>
            <person name="Jaros S."/>
            <person name="Januszkiewicz K."/>
            <person name="Wedrychowicz H."/>
        </authorList>
    </citation>
    <scope>NUCLEOTIDE SEQUENCE [LARGE SCALE GENOMIC DNA]</scope>
    <source>
        <strain evidence="9 10">DSM 15929</strain>
    </source>
</reference>
<dbReference type="CDD" id="cd06261">
    <property type="entry name" value="TM_PBP2"/>
    <property type="match status" value="1"/>
</dbReference>
<feature type="transmembrane region" description="Helical" evidence="7">
    <location>
        <begin position="132"/>
        <end position="153"/>
    </location>
</feature>
<comment type="similarity">
    <text evidence="7">Belongs to the binding-protein-dependent transport system permease family.</text>
</comment>
<dbReference type="PANTHER" id="PTHR43744:SF8">
    <property type="entry name" value="SN-GLYCEROL-3-PHOSPHATE TRANSPORT SYSTEM PERMEASE PROTEIN UGPE"/>
    <property type="match status" value="1"/>
</dbReference>
<feature type="transmembrane region" description="Helical" evidence="7">
    <location>
        <begin position="7"/>
        <end position="29"/>
    </location>
</feature>
<dbReference type="GO" id="GO:0005886">
    <property type="term" value="C:plasma membrane"/>
    <property type="evidence" value="ECO:0007669"/>
    <property type="project" value="UniProtKB-SubCell"/>
</dbReference>
<evidence type="ECO:0000313" key="9">
    <source>
        <dbReference type="EMBL" id="SHK55002.1"/>
    </source>
</evidence>
<dbReference type="InterPro" id="IPR000515">
    <property type="entry name" value="MetI-like"/>
</dbReference>
<sequence length="276" mass="31154">MKGIKVFIKYIFLAGISVIFLFPFAWMFLGAFKSNNEIWQTPYRLLPSHLDLGEFLANLKAIKLYGYLLNSFIVGIAGTALILVVSSMFAYAVVFLRNRNMDRIFVVVMVTYMLPGAVTYVPSYVILAHLGLLNTLSGLIFSNLANVFAVFYFRQAFRKTSMEFVEAAKIDGANHRLILRHVILPLNKSAFSSVGLLTFIQLYNSYMWPSIMLTSQDKYLISQGLRQFFIQEGAYGMNWAQVMLASTITTLPILVILFAAQKWLMSAISQDSGVKL</sequence>
<evidence type="ECO:0000256" key="6">
    <source>
        <dbReference type="ARBA" id="ARBA00023136"/>
    </source>
</evidence>
<evidence type="ECO:0000259" key="8">
    <source>
        <dbReference type="PROSITE" id="PS50928"/>
    </source>
</evidence>
<evidence type="ECO:0000256" key="7">
    <source>
        <dbReference type="RuleBase" id="RU363032"/>
    </source>
</evidence>
<keyword evidence="3" id="KW-1003">Cell membrane</keyword>
<keyword evidence="9" id="KW-0762">Sugar transport</keyword>
<dbReference type="EMBL" id="FRAC01000013">
    <property type="protein sequence ID" value="SHK55002.1"/>
    <property type="molecule type" value="Genomic_DNA"/>
</dbReference>
<organism evidence="9 10">
    <name type="scientific">Anaerocolumna jejuensis DSM 15929</name>
    <dbReference type="NCBI Taxonomy" id="1121322"/>
    <lineage>
        <taxon>Bacteria</taxon>
        <taxon>Bacillati</taxon>
        <taxon>Bacillota</taxon>
        <taxon>Clostridia</taxon>
        <taxon>Lachnospirales</taxon>
        <taxon>Lachnospiraceae</taxon>
        <taxon>Anaerocolumna</taxon>
    </lineage>
</organism>
<name>A0A1M6TD84_9FIRM</name>
<dbReference type="Proteomes" id="UP000184386">
    <property type="component" value="Unassembled WGS sequence"/>
</dbReference>
<protein>
    <submittedName>
        <fullName evidence="9">Multiple sugar transport system permease protein</fullName>
    </submittedName>
</protein>
<dbReference type="SUPFAM" id="SSF161098">
    <property type="entry name" value="MetI-like"/>
    <property type="match status" value="1"/>
</dbReference>
<evidence type="ECO:0000256" key="4">
    <source>
        <dbReference type="ARBA" id="ARBA00022692"/>
    </source>
</evidence>
<dbReference type="PANTHER" id="PTHR43744">
    <property type="entry name" value="ABC TRANSPORTER PERMEASE PROTEIN MG189-RELATED-RELATED"/>
    <property type="match status" value="1"/>
</dbReference>
<feature type="transmembrane region" description="Helical" evidence="7">
    <location>
        <begin position="104"/>
        <end position="126"/>
    </location>
</feature>
<dbReference type="GO" id="GO:0055085">
    <property type="term" value="P:transmembrane transport"/>
    <property type="evidence" value="ECO:0007669"/>
    <property type="project" value="InterPro"/>
</dbReference>
<accession>A0A1M6TD84</accession>
<evidence type="ECO:0000256" key="3">
    <source>
        <dbReference type="ARBA" id="ARBA00022475"/>
    </source>
</evidence>
<dbReference type="RefSeq" id="WP_170866649.1">
    <property type="nucleotide sequence ID" value="NZ_FRAC01000013.1"/>
</dbReference>
<evidence type="ECO:0000256" key="5">
    <source>
        <dbReference type="ARBA" id="ARBA00022989"/>
    </source>
</evidence>
<evidence type="ECO:0000256" key="1">
    <source>
        <dbReference type="ARBA" id="ARBA00004651"/>
    </source>
</evidence>
<keyword evidence="6 7" id="KW-0472">Membrane</keyword>
<evidence type="ECO:0000256" key="2">
    <source>
        <dbReference type="ARBA" id="ARBA00022448"/>
    </source>
</evidence>
<comment type="subcellular location">
    <subcellularLocation>
        <location evidence="1 7">Cell membrane</location>
        <topology evidence="1 7">Multi-pass membrane protein</topology>
    </subcellularLocation>
</comment>
<proteinExistence type="inferred from homology"/>
<dbReference type="InterPro" id="IPR035906">
    <property type="entry name" value="MetI-like_sf"/>
</dbReference>
<keyword evidence="10" id="KW-1185">Reference proteome</keyword>
<keyword evidence="4 7" id="KW-0812">Transmembrane</keyword>
<keyword evidence="5 7" id="KW-1133">Transmembrane helix</keyword>
<feature type="transmembrane region" description="Helical" evidence="7">
    <location>
        <begin position="239"/>
        <end position="260"/>
    </location>
</feature>
<dbReference type="Pfam" id="PF00528">
    <property type="entry name" value="BPD_transp_1"/>
    <property type="match status" value="1"/>
</dbReference>
<dbReference type="STRING" id="1121322.SAMN02745136_02754"/>
<dbReference type="PROSITE" id="PS50928">
    <property type="entry name" value="ABC_TM1"/>
    <property type="match status" value="1"/>
</dbReference>
<feature type="domain" description="ABC transmembrane type-1" evidence="8">
    <location>
        <begin position="68"/>
        <end position="260"/>
    </location>
</feature>
<feature type="transmembrane region" description="Helical" evidence="7">
    <location>
        <begin position="182"/>
        <end position="203"/>
    </location>
</feature>